<organism evidence="5 6">
    <name type="scientific">Coprinopsis cinerea (strain Okayama-7 / 130 / ATCC MYA-4618 / FGSC 9003)</name>
    <name type="common">Inky cap fungus</name>
    <name type="synonym">Hormographiella aspergillata</name>
    <dbReference type="NCBI Taxonomy" id="240176"/>
    <lineage>
        <taxon>Eukaryota</taxon>
        <taxon>Fungi</taxon>
        <taxon>Dikarya</taxon>
        <taxon>Basidiomycota</taxon>
        <taxon>Agaricomycotina</taxon>
        <taxon>Agaricomycetes</taxon>
        <taxon>Agaricomycetidae</taxon>
        <taxon>Agaricales</taxon>
        <taxon>Agaricineae</taxon>
        <taxon>Psathyrellaceae</taxon>
        <taxon>Coprinopsis</taxon>
    </lineage>
</organism>
<dbReference type="HOGENOM" id="CLU_001592_2_1_1"/>
<dbReference type="GO" id="GO:0000209">
    <property type="term" value="P:protein polyubiquitination"/>
    <property type="evidence" value="ECO:0007669"/>
    <property type="project" value="TreeGrafter"/>
</dbReference>
<dbReference type="PANTHER" id="PTHR45865:SF1">
    <property type="entry name" value="E3 UBIQUITIN-PROTEIN LIGASE SHPRH"/>
    <property type="match status" value="1"/>
</dbReference>
<proteinExistence type="predicted"/>
<dbReference type="eggNOG" id="KOG0298">
    <property type="taxonomic scope" value="Eukaryota"/>
</dbReference>
<evidence type="ECO:0000313" key="5">
    <source>
        <dbReference type="EMBL" id="EAU87406.2"/>
    </source>
</evidence>
<dbReference type="InterPro" id="IPR000330">
    <property type="entry name" value="SNF2_N"/>
</dbReference>
<dbReference type="GeneID" id="6010944"/>
<dbReference type="PROSITE" id="PS51192">
    <property type="entry name" value="HELICASE_ATP_BIND_1"/>
    <property type="match status" value="1"/>
</dbReference>
<dbReference type="InParanoid" id="A8NKE9"/>
<dbReference type="InterPro" id="IPR038718">
    <property type="entry name" value="SNF2-like_sf"/>
</dbReference>
<feature type="compositionally biased region" description="Acidic residues" evidence="3">
    <location>
        <begin position="869"/>
        <end position="885"/>
    </location>
</feature>
<name>A8NKE9_COPC7</name>
<feature type="compositionally biased region" description="Basic and acidic residues" evidence="3">
    <location>
        <begin position="886"/>
        <end position="899"/>
    </location>
</feature>
<dbReference type="GO" id="GO:0006974">
    <property type="term" value="P:DNA damage response"/>
    <property type="evidence" value="ECO:0007669"/>
    <property type="project" value="TreeGrafter"/>
</dbReference>
<dbReference type="SUPFAM" id="SSF52540">
    <property type="entry name" value="P-loop containing nucleoside triphosphate hydrolases"/>
    <property type="match status" value="2"/>
</dbReference>
<feature type="compositionally biased region" description="Basic and acidic residues" evidence="3">
    <location>
        <begin position="1"/>
        <end position="10"/>
    </location>
</feature>
<dbReference type="OrthoDB" id="5330228at2759"/>
<dbReference type="PANTHER" id="PTHR45865">
    <property type="entry name" value="E3 UBIQUITIN-PROTEIN LIGASE SHPRH FAMILY MEMBER"/>
    <property type="match status" value="1"/>
</dbReference>
<dbReference type="SMART" id="SM00487">
    <property type="entry name" value="DEXDc"/>
    <property type="match status" value="1"/>
</dbReference>
<comment type="caution">
    <text evidence="5">The sequence shown here is derived from an EMBL/GenBank/DDBJ whole genome shotgun (WGS) entry which is preliminary data.</text>
</comment>
<dbReference type="FunCoup" id="A8NKE9">
    <property type="interactions" value="424"/>
</dbReference>
<evidence type="ECO:0000256" key="3">
    <source>
        <dbReference type="SAM" id="MobiDB-lite"/>
    </source>
</evidence>
<dbReference type="Gene3D" id="3.40.50.10810">
    <property type="entry name" value="Tandem AAA-ATPase domain"/>
    <property type="match status" value="2"/>
</dbReference>
<dbReference type="InterPro" id="IPR059033">
    <property type="entry name" value="C144_05_dom"/>
</dbReference>
<dbReference type="GO" id="GO:0005634">
    <property type="term" value="C:nucleus"/>
    <property type="evidence" value="ECO:0007669"/>
    <property type="project" value="TreeGrafter"/>
</dbReference>
<dbReference type="InterPro" id="IPR052583">
    <property type="entry name" value="ATP-helicase/E3_Ub-Ligase"/>
</dbReference>
<dbReference type="InterPro" id="IPR014001">
    <property type="entry name" value="Helicase_ATP-bd"/>
</dbReference>
<dbReference type="GO" id="GO:0061630">
    <property type="term" value="F:ubiquitin protein ligase activity"/>
    <property type="evidence" value="ECO:0007669"/>
    <property type="project" value="TreeGrafter"/>
</dbReference>
<sequence length="1547" mass="174277">MLDTTTRHYESVQTPPPRRPDDFQHRCVNLKLLEELVQKALKAAQGSSRTLRKRGRSPEDVQNASKRVKTDSGAVATSSSATGYQYLPQNQRSFTLEPGGRDEESVSILRHVFVIEYSELNPTGSDDERTFARLVTQVNEQKSLDIGAVRFFEEGDHVVAGTDEGRWLLFMPSLSQDADDYDYSTTPAVSDLLAACVVLRDAQKVELEGNVTVVMDPSEPSSFQLKVELVVSLVLPNIFLSLHRKATKKNILFVENAQRRMLSYVYGDRDSTVNNDINISHFYSILHAAKNLSSKLADDAMQPDLLNPTLLPFQRRSVGWLLGREGRDVLPDGSIVPCASLERLMYSFWDTITEGNHTWYFNRLSAQLTTEPPESPPPAFGGILAEEPGLGKTLETISLILLNPAPDSRNPSVTRWDPEARLDVKAVRTSLIVTPVSLASQWIDEIRAHAPSLKVLVYDGWSSVKVPITRTKLEEERAKGPKVKEKAPAITTTNAKKKTRTKTRPPTHEEVLAEELARDKDGHLLEWCDYVQQFDVVITTYQVLKTDFNVARAAPLRPRREDVVYLNIERPRSPLVMVEWNRVIMDEVQMVGGGKVEDMVSLIPRLSSFAVSGTPAKAQISDMIHVLRFLRVDDVIGSSKLWHRLLKPGFASEFAAFFQTYAIRTTKASVKQELTIPQQTRYLVPIELGKVERHVYDQTLEAILLDLGLDARGVAATEGWEVDPTLLRSSIRRLRGICTHPQVGQLQRRGDMYKKGALKTMDAVLESMRDQSWKHVMEHWKAKIHAMTRYAQLIQRDEFRPNRHQLAREALEAAEQEANKHIEEINNALAEHKAKGEVLKKEAAARRRELAQSESSETDKGKGKAVAEETSDEDDHDDDDSDEEHAEDKGLPKTPAGKEHRSKTQALKSRLREGKLLLHQVKFLQGDVFHVLGEVHAADEDAAYEAAEKIRRDLLQATEDEATRAMTVLQEGPASVQRPSQADLKLPVPFFGQGGIRSSELMEEVNTIIEDVLNPQTKLLFKWRARIMELLTKKLNPGEEADGREYERNLDDQGEVEVLLQAYAALLADRREALVNERTLLAAHDARDKRLRQTKAASKAALALDFLKENQYNTALQLPKDFEVNAEFQVQYKEMTDARKKLVAALGGRAIKSVLIDLNGVSARITNKKDPERLIVNEAVASIRRLMQTQATLHDKLDADLALMRKAFNERILYFRQLQEISDSVAEVEWEEPTLEMAIEVCAQMREDHDARINTGRARLRYVTNLVDSKEGNAGEDDEENRSRVAVNPDTVQRFTVSTDPTDEAPKQPINGETVPMSRRKIAYNTIDREVYDQIQNMESYGDYGSKIQTLIRHLLYVQTTDPGSKSIVFSAWADSLHSIRCLRIDQNSRGESAAKKFRTDEEILVLLLHGERENAGLNVTFYCYYAEDTVERNILDLAARKGLSLYTKENSAGTLDVSSFSQEADKAVVDSPAKKRQKGDFIFRVDDMLAVLFPHMYEDIEFLLPPSEGGTPSEDIEMGDVARHEDNPFISRGGRVNAVAGPSRLR</sequence>
<dbReference type="Pfam" id="PF00176">
    <property type="entry name" value="SNF2-rel_dom"/>
    <property type="match status" value="1"/>
</dbReference>
<feature type="domain" description="Helicase ATP-binding" evidence="4">
    <location>
        <begin position="373"/>
        <end position="633"/>
    </location>
</feature>
<feature type="compositionally biased region" description="Basic and acidic residues" evidence="3">
    <location>
        <begin position="840"/>
        <end position="867"/>
    </location>
</feature>
<feature type="region of interest" description="Disordered" evidence="3">
    <location>
        <begin position="43"/>
        <end position="82"/>
    </location>
</feature>
<dbReference type="EMBL" id="AACS02000010">
    <property type="protein sequence ID" value="EAU87406.2"/>
    <property type="molecule type" value="Genomic_DNA"/>
</dbReference>
<keyword evidence="2" id="KW-0067">ATP-binding</keyword>
<dbReference type="OMA" id="ASHVHNI"/>
<dbReference type="Proteomes" id="UP000001861">
    <property type="component" value="Unassembled WGS sequence"/>
</dbReference>
<protein>
    <recommendedName>
        <fullName evidence="4">Helicase ATP-binding domain-containing protein</fullName>
    </recommendedName>
</protein>
<gene>
    <name evidence="5" type="ORF">CC1G_02165</name>
</gene>
<dbReference type="InterPro" id="IPR027417">
    <property type="entry name" value="P-loop_NTPase"/>
</dbReference>
<evidence type="ECO:0000313" key="6">
    <source>
        <dbReference type="Proteomes" id="UP000001861"/>
    </source>
</evidence>
<dbReference type="RefSeq" id="XP_001834429.2">
    <property type="nucleotide sequence ID" value="XM_001834377.2"/>
</dbReference>
<dbReference type="VEuPathDB" id="FungiDB:CC1G_02165"/>
<evidence type="ECO:0000256" key="1">
    <source>
        <dbReference type="ARBA" id="ARBA00022741"/>
    </source>
</evidence>
<feature type="region of interest" description="Disordered" evidence="3">
    <location>
        <begin position="840"/>
        <end position="906"/>
    </location>
</feature>
<feature type="region of interest" description="Disordered" evidence="3">
    <location>
        <begin position="1"/>
        <end position="23"/>
    </location>
</feature>
<feature type="compositionally biased region" description="Low complexity" evidence="3">
    <location>
        <begin position="72"/>
        <end position="82"/>
    </location>
</feature>
<accession>A8NKE9</accession>
<dbReference type="STRING" id="240176.A8NKE9"/>
<dbReference type="GO" id="GO:0005524">
    <property type="term" value="F:ATP binding"/>
    <property type="evidence" value="ECO:0007669"/>
    <property type="project" value="InterPro"/>
</dbReference>
<keyword evidence="1" id="KW-0547">Nucleotide-binding</keyword>
<reference evidence="5 6" key="1">
    <citation type="journal article" date="2010" name="Proc. Natl. Acad. Sci. U.S.A.">
        <title>Insights into evolution of multicellular fungi from the assembled chromosomes of the mushroom Coprinopsis cinerea (Coprinus cinereus).</title>
        <authorList>
            <person name="Stajich J.E."/>
            <person name="Wilke S.K."/>
            <person name="Ahren D."/>
            <person name="Au C.H."/>
            <person name="Birren B.W."/>
            <person name="Borodovsky M."/>
            <person name="Burns C."/>
            <person name="Canback B."/>
            <person name="Casselton L.A."/>
            <person name="Cheng C.K."/>
            <person name="Deng J."/>
            <person name="Dietrich F.S."/>
            <person name="Fargo D.C."/>
            <person name="Farman M.L."/>
            <person name="Gathman A.C."/>
            <person name="Goldberg J."/>
            <person name="Guigo R."/>
            <person name="Hoegger P.J."/>
            <person name="Hooker J.B."/>
            <person name="Huggins A."/>
            <person name="James T.Y."/>
            <person name="Kamada T."/>
            <person name="Kilaru S."/>
            <person name="Kodira C."/>
            <person name="Kues U."/>
            <person name="Kupfer D."/>
            <person name="Kwan H.S."/>
            <person name="Lomsadze A."/>
            <person name="Li W."/>
            <person name="Lilly W.W."/>
            <person name="Ma L.J."/>
            <person name="Mackey A.J."/>
            <person name="Manning G."/>
            <person name="Martin F."/>
            <person name="Muraguchi H."/>
            <person name="Natvig D.O."/>
            <person name="Palmerini H."/>
            <person name="Ramesh M.A."/>
            <person name="Rehmeyer C.J."/>
            <person name="Roe B.A."/>
            <person name="Shenoy N."/>
            <person name="Stanke M."/>
            <person name="Ter-Hovhannisyan V."/>
            <person name="Tunlid A."/>
            <person name="Velagapudi R."/>
            <person name="Vision T.J."/>
            <person name="Zeng Q."/>
            <person name="Zolan M.E."/>
            <person name="Pukkila P.J."/>
        </authorList>
    </citation>
    <scope>NUCLEOTIDE SEQUENCE [LARGE SCALE GENOMIC DNA]</scope>
    <source>
        <strain evidence="6">Okayama-7 / 130 / ATCC MYA-4618 / FGSC 9003</strain>
    </source>
</reference>
<dbReference type="Pfam" id="PF26021">
    <property type="entry name" value="Ferritin_C144_05"/>
    <property type="match status" value="1"/>
</dbReference>
<evidence type="ECO:0000256" key="2">
    <source>
        <dbReference type="ARBA" id="ARBA00022840"/>
    </source>
</evidence>
<keyword evidence="6" id="KW-1185">Reference proteome</keyword>
<dbReference type="KEGG" id="cci:CC1G_02165"/>
<evidence type="ECO:0000259" key="4">
    <source>
        <dbReference type="PROSITE" id="PS51192"/>
    </source>
</evidence>